<dbReference type="EMBL" id="CP097463">
    <property type="protein sequence ID" value="WAX56589.1"/>
    <property type="molecule type" value="Genomic_DNA"/>
</dbReference>
<feature type="region of interest" description="Disordered" evidence="1">
    <location>
        <begin position="36"/>
        <end position="60"/>
    </location>
</feature>
<gene>
    <name evidence="2" type="ORF">M6B22_18960</name>
</gene>
<keyword evidence="3" id="KW-1185">Reference proteome</keyword>
<sequence>MVLAMVLGALHRCEVLGLRPADLRIGERRVFIGEGKGGQDVGAGRRDDVDQQHTGDRGGVGRLRLRLSPC</sequence>
<dbReference type="Proteomes" id="UP001164693">
    <property type="component" value="Chromosome"/>
</dbReference>
<organism evidence="2 3">
    <name type="scientific">Jatrophihabitans cynanchi</name>
    <dbReference type="NCBI Taxonomy" id="2944128"/>
    <lineage>
        <taxon>Bacteria</taxon>
        <taxon>Bacillati</taxon>
        <taxon>Actinomycetota</taxon>
        <taxon>Actinomycetes</taxon>
        <taxon>Jatrophihabitantales</taxon>
        <taxon>Jatrophihabitantaceae</taxon>
        <taxon>Jatrophihabitans</taxon>
    </lineage>
</organism>
<accession>A0ABY7JVL1</accession>
<evidence type="ECO:0000256" key="1">
    <source>
        <dbReference type="SAM" id="MobiDB-lite"/>
    </source>
</evidence>
<evidence type="ECO:0000313" key="3">
    <source>
        <dbReference type="Proteomes" id="UP001164693"/>
    </source>
</evidence>
<feature type="compositionally biased region" description="Basic and acidic residues" evidence="1">
    <location>
        <begin position="43"/>
        <end position="56"/>
    </location>
</feature>
<evidence type="ECO:0008006" key="4">
    <source>
        <dbReference type="Google" id="ProtNLM"/>
    </source>
</evidence>
<evidence type="ECO:0000313" key="2">
    <source>
        <dbReference type="EMBL" id="WAX56589.1"/>
    </source>
</evidence>
<proteinExistence type="predicted"/>
<protein>
    <recommendedName>
        <fullName evidence="4">Tyr recombinase domain-containing protein</fullName>
    </recommendedName>
</protein>
<reference evidence="2" key="1">
    <citation type="submission" date="2022-05" db="EMBL/GenBank/DDBJ databases">
        <title>Jatrophihabitans sp. SB3-54 whole genome sequence.</title>
        <authorList>
            <person name="Suh M.K."/>
            <person name="Eom M.K."/>
            <person name="Kim J.S."/>
            <person name="Kim H.S."/>
            <person name="Do H.E."/>
            <person name="Shin Y.K."/>
            <person name="Lee J.-S."/>
        </authorList>
    </citation>
    <scope>NUCLEOTIDE SEQUENCE</scope>
    <source>
        <strain evidence="2">SB3-54</strain>
    </source>
</reference>
<name>A0ABY7JVL1_9ACTN</name>